<evidence type="ECO:0000313" key="3">
    <source>
        <dbReference type="EMBL" id="MCF2526529.1"/>
    </source>
</evidence>
<feature type="compositionally biased region" description="Basic and acidic residues" evidence="1">
    <location>
        <begin position="227"/>
        <end position="237"/>
    </location>
</feature>
<dbReference type="Proteomes" id="UP001165378">
    <property type="component" value="Unassembled WGS sequence"/>
</dbReference>
<sequence>MHNDQHPHPFLREEHRRQFEQVVDEALHLDDTANALTASSGMNAEQLRTATLAQADGIAAKASDEYRRLVDSEDHAAAGRSEQSASPFAETAEGVGVFALTTSITIIVAAISAAVFLAAYYVIKAATDHDKSVAPMRMAGFASLAIALGAAMLAGLAMLFHAGRNQRDPAPDTDVRQAREEWREALLTQGVLPFMSTQLAAAAAGGDPRVVPLQPPRNGNGRRSRDRRAPERDHEPEGDQPTGAAR</sequence>
<evidence type="ECO:0000313" key="4">
    <source>
        <dbReference type="Proteomes" id="UP001165378"/>
    </source>
</evidence>
<proteinExistence type="predicted"/>
<keyword evidence="2" id="KW-1133">Transmembrane helix</keyword>
<gene>
    <name evidence="3" type="ORF">LZ495_04740</name>
</gene>
<name>A0AA41U1X4_9ACTN</name>
<comment type="caution">
    <text evidence="3">The sequence shown here is derived from an EMBL/GenBank/DDBJ whole genome shotgun (WGS) entry which is preliminary data.</text>
</comment>
<feature type="transmembrane region" description="Helical" evidence="2">
    <location>
        <begin position="97"/>
        <end position="123"/>
    </location>
</feature>
<dbReference type="RefSeq" id="WP_235050637.1">
    <property type="nucleotide sequence ID" value="NZ_JAKFHA010000002.1"/>
</dbReference>
<reference evidence="3" key="1">
    <citation type="submission" date="2022-01" db="EMBL/GenBank/DDBJ databases">
        <title>Genome-Based Taxonomic Classification of the Phylum Actinobacteria.</title>
        <authorList>
            <person name="Gao Y."/>
        </authorList>
    </citation>
    <scope>NUCLEOTIDE SEQUENCE</scope>
    <source>
        <strain evidence="3">KLBMP 8922</strain>
    </source>
</reference>
<keyword evidence="2" id="KW-0472">Membrane</keyword>
<evidence type="ECO:0000256" key="1">
    <source>
        <dbReference type="SAM" id="MobiDB-lite"/>
    </source>
</evidence>
<dbReference type="AlphaFoldDB" id="A0AA41U1X4"/>
<dbReference type="EMBL" id="JAKFHA010000002">
    <property type="protein sequence ID" value="MCF2526529.1"/>
    <property type="molecule type" value="Genomic_DNA"/>
</dbReference>
<evidence type="ECO:0000256" key="2">
    <source>
        <dbReference type="SAM" id="Phobius"/>
    </source>
</evidence>
<keyword evidence="2" id="KW-0812">Transmembrane</keyword>
<feature type="region of interest" description="Disordered" evidence="1">
    <location>
        <begin position="203"/>
        <end position="246"/>
    </location>
</feature>
<accession>A0AA41U1X4</accession>
<feature type="transmembrane region" description="Helical" evidence="2">
    <location>
        <begin position="138"/>
        <end position="160"/>
    </location>
</feature>
<protein>
    <submittedName>
        <fullName evidence="3">Uncharacterized protein</fullName>
    </submittedName>
</protein>
<organism evidence="3 4">
    <name type="scientific">Yinghuangia soli</name>
    <dbReference type="NCBI Taxonomy" id="2908204"/>
    <lineage>
        <taxon>Bacteria</taxon>
        <taxon>Bacillati</taxon>
        <taxon>Actinomycetota</taxon>
        <taxon>Actinomycetes</taxon>
        <taxon>Kitasatosporales</taxon>
        <taxon>Streptomycetaceae</taxon>
        <taxon>Yinghuangia</taxon>
    </lineage>
</organism>
<keyword evidence="4" id="KW-1185">Reference proteome</keyword>